<dbReference type="GO" id="GO:0016920">
    <property type="term" value="F:pyroglutamyl-peptidase activity"/>
    <property type="evidence" value="ECO:0007669"/>
    <property type="project" value="InterPro"/>
</dbReference>
<evidence type="ECO:0000256" key="1">
    <source>
        <dbReference type="ARBA" id="ARBA00006641"/>
    </source>
</evidence>
<dbReference type="GO" id="GO:0004177">
    <property type="term" value="F:aminopeptidase activity"/>
    <property type="evidence" value="ECO:0007669"/>
    <property type="project" value="UniProtKB-KW"/>
</dbReference>
<dbReference type="InterPro" id="IPR016125">
    <property type="entry name" value="Peptidase_C15-like"/>
</dbReference>
<dbReference type="AlphaFoldDB" id="A0A9P7AZ52"/>
<dbReference type="PANTHER" id="PTHR23402">
    <property type="entry name" value="PROTEASE FAMILY C15 PYROGLUTAMYL-PEPTIDASE I-RELATED"/>
    <property type="match status" value="1"/>
</dbReference>
<evidence type="ECO:0000256" key="2">
    <source>
        <dbReference type="ARBA" id="ARBA00022490"/>
    </source>
</evidence>
<dbReference type="SUPFAM" id="SSF53182">
    <property type="entry name" value="Pyrrolidone carboxyl peptidase (pyroglutamate aminopeptidase)"/>
    <property type="match status" value="1"/>
</dbReference>
<keyword evidence="7" id="KW-1185">Reference proteome</keyword>
<sequence length="245" mass="27861">MGSYAEGLHPQDEEITVYVTGFAPFRDQNPVNPSWEIARALPPFLPPSKPSPTPEVSQLAAPPRVRILVHPEPVHVAYTTVRPLVPKLWEGRKIDYMVHIGMATSRQFYCVERRGHRDGYVMKDVDGELLGDEERKERGEKCEWDNMPEEILSGLNIEDIWKKWRVALPNTDVRVSEDAGHYLCDFIYYSSLSYLEMKGEEKRVVFLHVPIDVDEAAVKTGVEATIELIRAMIQSDGQKKLSAGQ</sequence>
<comment type="caution">
    <text evidence="6">The sequence shown here is derived from an EMBL/GenBank/DDBJ whole genome shotgun (WGS) entry which is preliminary data.</text>
</comment>
<accession>A0A9P7AZ52</accession>
<evidence type="ECO:0000313" key="6">
    <source>
        <dbReference type="EMBL" id="KAG0650699.1"/>
    </source>
</evidence>
<keyword evidence="5" id="KW-0788">Thiol protease</keyword>
<dbReference type="GO" id="GO:0005829">
    <property type="term" value="C:cytosol"/>
    <property type="evidence" value="ECO:0007669"/>
    <property type="project" value="InterPro"/>
</dbReference>
<evidence type="ECO:0000256" key="5">
    <source>
        <dbReference type="ARBA" id="ARBA00022807"/>
    </source>
</evidence>
<protein>
    <submittedName>
        <fullName evidence="6">Pyroglutamyl aminopeptidase I</fullName>
    </submittedName>
</protein>
<dbReference type="InterPro" id="IPR036440">
    <property type="entry name" value="Peptidase_C15-like_sf"/>
</dbReference>
<dbReference type="EMBL" id="VNKQ01000005">
    <property type="protein sequence ID" value="KAG0650699.1"/>
    <property type="molecule type" value="Genomic_DNA"/>
</dbReference>
<keyword evidence="3" id="KW-0645">Protease</keyword>
<dbReference type="InterPro" id="IPR000816">
    <property type="entry name" value="Peptidase_C15"/>
</dbReference>
<keyword evidence="6" id="KW-0031">Aminopeptidase</keyword>
<dbReference type="Pfam" id="PF01470">
    <property type="entry name" value="Peptidase_C15"/>
    <property type="match status" value="1"/>
</dbReference>
<gene>
    <name evidence="6" type="ORF">D0Z07_2339</name>
</gene>
<dbReference type="OrthoDB" id="407146at2759"/>
<proteinExistence type="inferred from homology"/>
<keyword evidence="2" id="KW-0963">Cytoplasm</keyword>
<evidence type="ECO:0000313" key="7">
    <source>
        <dbReference type="Proteomes" id="UP000785200"/>
    </source>
</evidence>
<organism evidence="6 7">
    <name type="scientific">Hyphodiscus hymeniophilus</name>
    <dbReference type="NCBI Taxonomy" id="353542"/>
    <lineage>
        <taxon>Eukaryota</taxon>
        <taxon>Fungi</taxon>
        <taxon>Dikarya</taxon>
        <taxon>Ascomycota</taxon>
        <taxon>Pezizomycotina</taxon>
        <taxon>Leotiomycetes</taxon>
        <taxon>Helotiales</taxon>
        <taxon>Hyphodiscaceae</taxon>
        <taxon>Hyphodiscus</taxon>
    </lineage>
</organism>
<evidence type="ECO:0000256" key="4">
    <source>
        <dbReference type="ARBA" id="ARBA00022801"/>
    </source>
</evidence>
<dbReference type="CDD" id="cd00501">
    <property type="entry name" value="Peptidase_C15"/>
    <property type="match status" value="1"/>
</dbReference>
<dbReference type="Proteomes" id="UP000785200">
    <property type="component" value="Unassembled WGS sequence"/>
</dbReference>
<dbReference type="Gene3D" id="3.40.630.20">
    <property type="entry name" value="Peptidase C15, pyroglutamyl peptidase I-like"/>
    <property type="match status" value="1"/>
</dbReference>
<evidence type="ECO:0000256" key="3">
    <source>
        <dbReference type="ARBA" id="ARBA00022670"/>
    </source>
</evidence>
<name>A0A9P7AZ52_9HELO</name>
<keyword evidence="4" id="KW-0378">Hydrolase</keyword>
<reference evidence="6" key="1">
    <citation type="submission" date="2019-07" db="EMBL/GenBank/DDBJ databases">
        <title>Hyphodiscus hymeniophilus genome sequencing and assembly.</title>
        <authorList>
            <person name="Kramer G."/>
            <person name="Nodwell J."/>
        </authorList>
    </citation>
    <scope>NUCLEOTIDE SEQUENCE</scope>
    <source>
        <strain evidence="6">ATCC 34498</strain>
    </source>
</reference>
<dbReference type="PANTHER" id="PTHR23402:SF1">
    <property type="entry name" value="PYROGLUTAMYL-PEPTIDASE I"/>
    <property type="match status" value="1"/>
</dbReference>
<comment type="similarity">
    <text evidence="1">Belongs to the peptidase C15 family.</text>
</comment>
<dbReference type="GO" id="GO:0006508">
    <property type="term" value="P:proteolysis"/>
    <property type="evidence" value="ECO:0007669"/>
    <property type="project" value="UniProtKB-KW"/>
</dbReference>